<dbReference type="SUPFAM" id="SSF52821">
    <property type="entry name" value="Rhodanese/Cell cycle control phosphatase"/>
    <property type="match status" value="1"/>
</dbReference>
<gene>
    <name evidence="2" type="primary">Pacrg</name>
    <name evidence="2" type="ORF">SNEC2469_LOCUS29706</name>
</gene>
<dbReference type="InterPro" id="IPR029052">
    <property type="entry name" value="Metallo-depent_PP-like"/>
</dbReference>
<dbReference type="InterPro" id="IPR019399">
    <property type="entry name" value="Parkin_co-regulated_protein"/>
</dbReference>
<dbReference type="InterPro" id="IPR004963">
    <property type="entry name" value="PAE/NOTUM"/>
</dbReference>
<evidence type="ECO:0000313" key="2">
    <source>
        <dbReference type="EMBL" id="CAE7892543.1"/>
    </source>
</evidence>
<dbReference type="Gene3D" id="3.60.21.10">
    <property type="match status" value="1"/>
</dbReference>
<dbReference type="GO" id="GO:0016787">
    <property type="term" value="F:hydrolase activity"/>
    <property type="evidence" value="ECO:0007669"/>
    <property type="project" value="InterPro"/>
</dbReference>
<dbReference type="AlphaFoldDB" id="A0A813B592"/>
<dbReference type="PANTHER" id="PTHR36492">
    <property type="match status" value="1"/>
</dbReference>
<dbReference type="PANTHER" id="PTHR36492:SF2">
    <property type="entry name" value="[ACYL-CARRIER-PROTEIN] PHOSPHODIESTERASE PPTH"/>
    <property type="match status" value="1"/>
</dbReference>
<feature type="domain" description="Rhodanese" evidence="1">
    <location>
        <begin position="962"/>
        <end position="1049"/>
    </location>
</feature>
<protein>
    <submittedName>
        <fullName evidence="2">Pacrg protein</fullName>
    </submittedName>
</protein>
<dbReference type="Pfam" id="PF10274">
    <property type="entry name" value="ParcG"/>
    <property type="match status" value="1"/>
</dbReference>
<reference evidence="2" key="1">
    <citation type="submission" date="2021-02" db="EMBL/GenBank/DDBJ databases">
        <authorList>
            <person name="Dougan E. K."/>
            <person name="Rhodes N."/>
            <person name="Thang M."/>
            <person name="Chan C."/>
        </authorList>
    </citation>
    <scope>NUCLEOTIDE SEQUENCE</scope>
</reference>
<dbReference type="Pfam" id="PF03283">
    <property type="entry name" value="PAE"/>
    <property type="match status" value="1"/>
</dbReference>
<dbReference type="SUPFAM" id="SSF48371">
    <property type="entry name" value="ARM repeat"/>
    <property type="match status" value="1"/>
</dbReference>
<evidence type="ECO:0000259" key="1">
    <source>
        <dbReference type="PROSITE" id="PS50206"/>
    </source>
</evidence>
<dbReference type="OrthoDB" id="550558at2759"/>
<dbReference type="PROSITE" id="PS50206">
    <property type="entry name" value="RHODANESE_3"/>
    <property type="match status" value="1"/>
</dbReference>
<evidence type="ECO:0000313" key="3">
    <source>
        <dbReference type="Proteomes" id="UP000601435"/>
    </source>
</evidence>
<dbReference type="SUPFAM" id="SSF56300">
    <property type="entry name" value="Metallo-dependent phosphatases"/>
    <property type="match status" value="1"/>
</dbReference>
<dbReference type="CDD" id="cd00838">
    <property type="entry name" value="MPP_superfamily"/>
    <property type="match status" value="1"/>
</dbReference>
<proteinExistence type="predicted"/>
<dbReference type="InterPro" id="IPR001763">
    <property type="entry name" value="Rhodanese-like_dom"/>
</dbReference>
<dbReference type="InterPro" id="IPR004843">
    <property type="entry name" value="Calcineurin-like_PHP"/>
</dbReference>
<dbReference type="EMBL" id="CAJNJA010067508">
    <property type="protein sequence ID" value="CAE7892543.1"/>
    <property type="molecule type" value="Genomic_DNA"/>
</dbReference>
<feature type="non-terminal residue" evidence="2">
    <location>
        <position position="1"/>
    </location>
</feature>
<organism evidence="2 3">
    <name type="scientific">Symbiodinium necroappetens</name>
    <dbReference type="NCBI Taxonomy" id="1628268"/>
    <lineage>
        <taxon>Eukaryota</taxon>
        <taxon>Sar</taxon>
        <taxon>Alveolata</taxon>
        <taxon>Dinophyceae</taxon>
        <taxon>Suessiales</taxon>
        <taxon>Symbiodiniaceae</taxon>
        <taxon>Symbiodinium</taxon>
    </lineage>
</organism>
<dbReference type="Pfam" id="PF00149">
    <property type="entry name" value="Metallophos"/>
    <property type="match status" value="1"/>
</dbReference>
<keyword evidence="3" id="KW-1185">Reference proteome</keyword>
<sequence>VTVHNGTKLHFRGQRIREAFEQDLLQNQGLANASDLIVSGCSAGGLATFLHTDQWCESLHAAQPLAKCVGMPDSGFFLDYQDPEVRCTPDSSAPGLLTETINGDYHCGLWWTFHIQNASSGINQRCLARHTNEEWRCMFAEYAAEFIHSPVFALQSMYDSWQTDHVQGTGGAAKTKVLGKNITERLLKSLLAKNPRSGAFLDSCRHHCGSWNSISIDGDLVSTALQRSVDPGPPRAGATRRKPIKPSMLRVFYERGDLPVQIYHGSIGRLLWKVDVEKLDYHHYLPIFFDGLREKEDPFRFMAVTGAYDMLEKGGDRILPVVPQLVIPLKSALNTRDPQIMCTTMKLMQKLVLSGDLIGEALVPYYRQLLPVFCLFKGKNIPTKDMGDYMDYSQRKNLNLGDLISETLQILEEHGGEDAFINIKYMVPTYESAVLCGIAAQALHLYTTQDSGERWQVLGGADTGGVLVRSGRSLTSEQLAERLSCGALILELELVGDRLCYEKLTGHGPKKGWISTKLKDKKLAVLAKDAKTSQLGEGEGEVRIWALSDIHTDKAENMKWIEGLSPAEFRNDVLILAGDVANTFEALKHSVLLLRERFGRVFFCPGNHDLWMQGWKNGDSMDKLHAIVDFCKLHDVETSPGIVDTGRKRVLVVPLVSWHHPQWDTEPELLEWSNVPTAEKTVADYWATKWPRPLQIEDGSVARAMDEWNDKATGYAEALARKEEFDAVISFSHFVPRLELVPEKRYLIPACLSKAVGSSYLQDRVARLKPHVHVFGHTHFGYDMEIDGTRFLQAALATPQERAFGGSIVSLGTFPVIEASKPCKVWDSDQGWPSIYRSSWCEYYRRYGRQAHVTSIVPSVCCNFYSPTAASKSGWIAGRMPIWLFGPLQHRLYEAQMVLREVRDITGKDARDARGSIASTSPLSATGEPSFVSAGDAIRLHAEGEHVFVNIRSDAGTPGLVHVPESVVLPHPRATENLASLPDDELLLLCESLNARCGNMIVYGCRHDLKSAWDSAMLLAGYFRIWPTAMTVLDGGLEAWTERGGVLEPV</sequence>
<dbReference type="Proteomes" id="UP000601435">
    <property type="component" value="Unassembled WGS sequence"/>
</dbReference>
<comment type="caution">
    <text evidence="2">The sequence shown here is derived from an EMBL/GenBank/DDBJ whole genome shotgun (WGS) entry which is preliminary data.</text>
</comment>
<dbReference type="InterPro" id="IPR016024">
    <property type="entry name" value="ARM-type_fold"/>
</dbReference>
<name>A0A813B592_9DINO</name>
<dbReference type="InterPro" id="IPR052963">
    <property type="entry name" value="Pantetheine_PDE"/>
</dbReference>
<dbReference type="InterPro" id="IPR036873">
    <property type="entry name" value="Rhodanese-like_dom_sf"/>
</dbReference>
<accession>A0A813B592</accession>